<reference evidence="1 2" key="2">
    <citation type="submission" date="2019-08" db="EMBL/GenBank/DDBJ databases">
        <authorList>
            <person name="Henke P."/>
        </authorList>
    </citation>
    <scope>NUCLEOTIDE SEQUENCE [LARGE SCALE GENOMIC DNA]</scope>
    <source>
        <strain evidence="1">Phe10_nw2017</strain>
    </source>
</reference>
<reference evidence="1 2" key="1">
    <citation type="submission" date="2019-08" db="EMBL/GenBank/DDBJ databases">
        <title>100 year-old enigma solved: identification of Planctomyces bekefii, the type genus and species of the phylum Planctomycetes.</title>
        <authorList>
            <person name="Svetlana D.N."/>
            <person name="Overmann J."/>
        </authorList>
    </citation>
    <scope>NUCLEOTIDE SEQUENCE [LARGE SCALE GENOMIC DNA]</scope>
    <source>
        <strain evidence="1">Phe10_nw2017</strain>
    </source>
</reference>
<dbReference type="EMBL" id="SRHE01000253">
    <property type="protein sequence ID" value="TWW09516.1"/>
    <property type="molecule type" value="Genomic_DNA"/>
</dbReference>
<protein>
    <recommendedName>
        <fullName evidence="3">PEP-CTERM protein-sorting domain-containing protein</fullName>
    </recommendedName>
</protein>
<organism evidence="1 2">
    <name type="scientific">Planctomyces bekefii</name>
    <dbReference type="NCBI Taxonomy" id="1653850"/>
    <lineage>
        <taxon>Bacteria</taxon>
        <taxon>Pseudomonadati</taxon>
        <taxon>Planctomycetota</taxon>
        <taxon>Planctomycetia</taxon>
        <taxon>Planctomycetales</taxon>
        <taxon>Planctomycetaceae</taxon>
        <taxon>Planctomyces</taxon>
    </lineage>
</organism>
<evidence type="ECO:0000313" key="2">
    <source>
        <dbReference type="Proteomes" id="UP000321083"/>
    </source>
</evidence>
<keyword evidence="2" id="KW-1185">Reference proteome</keyword>
<evidence type="ECO:0008006" key="3">
    <source>
        <dbReference type="Google" id="ProtNLM"/>
    </source>
</evidence>
<gene>
    <name evidence="1" type="ORF">E3A20_13570</name>
</gene>
<comment type="caution">
    <text evidence="1">The sequence shown here is derived from an EMBL/GenBank/DDBJ whole genome shotgun (WGS) entry which is preliminary data.</text>
</comment>
<accession>A0A5C6M482</accession>
<evidence type="ECO:0000313" key="1">
    <source>
        <dbReference type="EMBL" id="TWW09516.1"/>
    </source>
</evidence>
<name>A0A5C6M482_9PLAN</name>
<sequence>MRGFLNVLMLFVCAACVDENVAHGGILIRYSGSTITAGGSGFVDVFVSSDAAAATPDVLDSFSAQFLITPIGSAPAAGLQFVDPQSDSQLGQANYVFFGDSLTPPPLGLVSSVTNANDTYVGGDATVSGLGVALDSTSPEKLLFRLDLSAAQSTVGSQYALQLVNSGGTSFLDPSFSALTIDSSAFGPFTLTAAVPEPSSCCVAALVLCGVVLRARRRGAANQRLPAA</sequence>
<dbReference type="Proteomes" id="UP000321083">
    <property type="component" value="Unassembled WGS sequence"/>
</dbReference>
<dbReference type="AlphaFoldDB" id="A0A5C6M482"/>
<proteinExistence type="predicted"/>